<accession>A0A0R1QGF5</accession>
<keyword evidence="3 7" id="KW-0575">Peroxidase</keyword>
<keyword evidence="4 7" id="KW-0560">Oxidoreductase</keyword>
<sequence length="156" mass="17851">MTAIYEFSETEMNGFTIDFKDYQGKVLLIVNTASKCGFAPQLKGLEELYQKYHDQGFEVLGLPSNQFHQELNSDQETSDYCQMHYGVTFPMTKKVAVNGGNEDPLFTYLKNEVGHGRIKWNFTKFLIGRDGQVLERFAPITTPEKIEPKILEALNK</sequence>
<proteinExistence type="inferred from homology"/>
<feature type="active site" evidence="6">
    <location>
        <position position="36"/>
    </location>
</feature>
<protein>
    <recommendedName>
        <fullName evidence="5 7">Glutathione peroxidase</fullName>
    </recommendedName>
</protein>
<dbReference type="EMBL" id="AZEZ01000066">
    <property type="protein sequence ID" value="KRL43887.1"/>
    <property type="molecule type" value="Genomic_DNA"/>
</dbReference>
<dbReference type="PANTHER" id="PTHR11592">
    <property type="entry name" value="GLUTATHIONE PEROXIDASE"/>
    <property type="match status" value="1"/>
</dbReference>
<dbReference type="PANTHER" id="PTHR11592:SF78">
    <property type="entry name" value="GLUTATHIONE PEROXIDASE"/>
    <property type="match status" value="1"/>
</dbReference>
<dbReference type="SUPFAM" id="SSF52833">
    <property type="entry name" value="Thioredoxin-like"/>
    <property type="match status" value="1"/>
</dbReference>
<dbReference type="PROSITE" id="PS51355">
    <property type="entry name" value="GLUTATHIONE_PEROXID_3"/>
    <property type="match status" value="1"/>
</dbReference>
<evidence type="ECO:0000256" key="1">
    <source>
        <dbReference type="ARBA" id="ARBA00000217"/>
    </source>
</evidence>
<name>A0A0R1QGF5_9LACO</name>
<dbReference type="Pfam" id="PF00255">
    <property type="entry name" value="GSHPx"/>
    <property type="match status" value="1"/>
</dbReference>
<comment type="catalytic activity">
    <reaction evidence="1">
        <text>2 glutathione + H2O2 = glutathione disulfide + 2 H2O</text>
        <dbReference type="Rhea" id="RHEA:16833"/>
        <dbReference type="ChEBI" id="CHEBI:15377"/>
        <dbReference type="ChEBI" id="CHEBI:16240"/>
        <dbReference type="ChEBI" id="CHEBI:57925"/>
        <dbReference type="ChEBI" id="CHEBI:58297"/>
        <dbReference type="EC" id="1.11.1.9"/>
    </reaction>
</comment>
<keyword evidence="9" id="KW-1185">Reference proteome</keyword>
<dbReference type="Proteomes" id="UP000050872">
    <property type="component" value="Unassembled WGS sequence"/>
</dbReference>
<dbReference type="FunFam" id="3.40.30.10:FF:000010">
    <property type="entry name" value="Glutathione peroxidase"/>
    <property type="match status" value="1"/>
</dbReference>
<dbReference type="STRING" id="1423770.FD29_GL000451"/>
<dbReference type="InterPro" id="IPR029759">
    <property type="entry name" value="GPX_AS"/>
</dbReference>
<dbReference type="OrthoDB" id="9789406at2"/>
<dbReference type="PATRIC" id="fig|1423770.3.peg.456"/>
<dbReference type="InterPro" id="IPR036249">
    <property type="entry name" value="Thioredoxin-like_sf"/>
</dbReference>
<comment type="similarity">
    <text evidence="2 7">Belongs to the glutathione peroxidase family.</text>
</comment>
<comment type="caution">
    <text evidence="8">The sequence shown here is derived from an EMBL/GenBank/DDBJ whole genome shotgun (WGS) entry which is preliminary data.</text>
</comment>
<evidence type="ECO:0000256" key="2">
    <source>
        <dbReference type="ARBA" id="ARBA00006926"/>
    </source>
</evidence>
<dbReference type="GO" id="GO:0004602">
    <property type="term" value="F:glutathione peroxidase activity"/>
    <property type="evidence" value="ECO:0007669"/>
    <property type="project" value="UniProtKB-EC"/>
</dbReference>
<gene>
    <name evidence="8" type="ORF">FD29_GL000451</name>
</gene>
<evidence type="ECO:0000256" key="7">
    <source>
        <dbReference type="RuleBase" id="RU000499"/>
    </source>
</evidence>
<reference evidence="8 9" key="1">
    <citation type="journal article" date="2015" name="Genome Announc.">
        <title>Expanding the biotechnology potential of lactobacilli through comparative genomics of 213 strains and associated genera.</title>
        <authorList>
            <person name="Sun Z."/>
            <person name="Harris H.M."/>
            <person name="McCann A."/>
            <person name="Guo C."/>
            <person name="Argimon S."/>
            <person name="Zhang W."/>
            <person name="Yang X."/>
            <person name="Jeffery I.B."/>
            <person name="Cooney J.C."/>
            <person name="Kagawa T.F."/>
            <person name="Liu W."/>
            <person name="Song Y."/>
            <person name="Salvetti E."/>
            <person name="Wrobel A."/>
            <person name="Rasinkangas P."/>
            <person name="Parkhill J."/>
            <person name="Rea M.C."/>
            <person name="O'Sullivan O."/>
            <person name="Ritari J."/>
            <person name="Douillard F.P."/>
            <person name="Paul Ross R."/>
            <person name="Yang R."/>
            <person name="Briner A.E."/>
            <person name="Felis G.E."/>
            <person name="de Vos W.M."/>
            <person name="Barrangou R."/>
            <person name="Klaenhammer T.R."/>
            <person name="Caufield P.W."/>
            <person name="Cui Y."/>
            <person name="Zhang H."/>
            <person name="O'Toole P.W."/>
        </authorList>
    </citation>
    <scope>NUCLEOTIDE SEQUENCE [LARGE SCALE GENOMIC DNA]</scope>
    <source>
        <strain evidence="8 9">DSM 14500</strain>
    </source>
</reference>
<dbReference type="RefSeq" id="WP_057888047.1">
    <property type="nucleotide sequence ID" value="NZ_AZEZ01000066.1"/>
</dbReference>
<evidence type="ECO:0000256" key="5">
    <source>
        <dbReference type="ARBA" id="ARBA00069346"/>
    </source>
</evidence>
<dbReference type="PROSITE" id="PS00460">
    <property type="entry name" value="GLUTATHIONE_PEROXID_1"/>
    <property type="match status" value="1"/>
</dbReference>
<evidence type="ECO:0000256" key="3">
    <source>
        <dbReference type="ARBA" id="ARBA00022559"/>
    </source>
</evidence>
<evidence type="ECO:0000313" key="8">
    <source>
        <dbReference type="EMBL" id="KRL43887.1"/>
    </source>
</evidence>
<dbReference type="AlphaFoldDB" id="A0A0R1QGF5"/>
<organism evidence="8 9">
    <name type="scientific">Companilactobacillus mindensis DSM 14500</name>
    <dbReference type="NCBI Taxonomy" id="1423770"/>
    <lineage>
        <taxon>Bacteria</taxon>
        <taxon>Bacillati</taxon>
        <taxon>Bacillota</taxon>
        <taxon>Bacilli</taxon>
        <taxon>Lactobacillales</taxon>
        <taxon>Lactobacillaceae</taxon>
        <taxon>Companilactobacillus</taxon>
    </lineage>
</organism>
<dbReference type="PRINTS" id="PR01011">
    <property type="entry name" value="GLUTPROXDASE"/>
</dbReference>
<evidence type="ECO:0000256" key="4">
    <source>
        <dbReference type="ARBA" id="ARBA00023002"/>
    </source>
</evidence>
<evidence type="ECO:0000313" key="9">
    <source>
        <dbReference type="Proteomes" id="UP000050872"/>
    </source>
</evidence>
<dbReference type="CDD" id="cd00340">
    <property type="entry name" value="GSH_Peroxidase"/>
    <property type="match status" value="1"/>
</dbReference>
<evidence type="ECO:0000256" key="6">
    <source>
        <dbReference type="PIRSR" id="PIRSR000303-1"/>
    </source>
</evidence>
<dbReference type="GO" id="GO:0034599">
    <property type="term" value="P:cellular response to oxidative stress"/>
    <property type="evidence" value="ECO:0007669"/>
    <property type="project" value="TreeGrafter"/>
</dbReference>
<dbReference type="InterPro" id="IPR000889">
    <property type="entry name" value="Glutathione_peroxidase"/>
</dbReference>
<dbReference type="PIRSF" id="PIRSF000303">
    <property type="entry name" value="Glutathion_perox"/>
    <property type="match status" value="1"/>
</dbReference>
<dbReference type="Gene3D" id="3.40.30.10">
    <property type="entry name" value="Glutaredoxin"/>
    <property type="match status" value="1"/>
</dbReference>